<reference evidence="2 3" key="1">
    <citation type="submission" date="2015-09" db="EMBL/GenBank/DDBJ databases">
        <authorList>
            <consortium name="Pathogen Informatics"/>
        </authorList>
    </citation>
    <scope>NUCLEOTIDE SEQUENCE [LARGE SCALE GENOMIC DNA]</scope>
    <source>
        <strain evidence="2 3">2789STDY5834899</strain>
    </source>
</reference>
<dbReference type="RefSeq" id="WP_055300767.1">
    <property type="nucleotide sequence ID" value="NZ_CZAP01000021.1"/>
</dbReference>
<organism evidence="2 3">
    <name type="scientific">Bacteroides thetaiotaomicron</name>
    <dbReference type="NCBI Taxonomy" id="818"/>
    <lineage>
        <taxon>Bacteria</taxon>
        <taxon>Pseudomonadati</taxon>
        <taxon>Bacteroidota</taxon>
        <taxon>Bacteroidia</taxon>
        <taxon>Bacteroidales</taxon>
        <taxon>Bacteroidaceae</taxon>
        <taxon>Bacteroides</taxon>
    </lineage>
</organism>
<sequence length="674" mass="76832">MKRRILQVLATGLLSLFIVPSLGLSIAVAQENTFTVQQPDYQKSPYTGMTRHHWIQAGEYLLRGAFNYIHSLDDQMYFPKQLDKTYPKNEGQIPVAKLEGLARTLFVAAPLLKENPELEMNGVKVADYYRHQLINISNPKSKSFISHRQGGPSQTLLELGSLAISMKAAQAVLWDPLTKAQKDSLAATMLSYGEGPTIGSNWMFFNVFILSFLKDQGYVVNEGYLESNLKKLLARYRGEGWYNDAPAYDYYSAWAYQTYGPIWAEMFGKKQYPQYAAQFLKNQHDMVDNYPYMFSGDGKMNMWGRSICYRFAATAPLSLYEYGESDDVNYGWMRRIASSTLLQFMENPEFLEDGIPTMGFYGPFAPAVQIYSCRGSVYWCGKAFLSLLLPESADFWSATENNGPWEKVFKKGQVYNKFQPATNLLITNYPNCGGSEMRSWCHETVAKDWQKFRSTENYNKLAYHTEFPWMADGKNGEISMNYGTKNKNGEWEVLRLYTFRSFEDGIYRRDAVLETDSTVNYQLADIPLPNGILRVDKVSVPDSTEICLGHYSLPSLDAEIRETDRKVNKQNVPVLSNGKYELVMIPLAGWNNKINTVYPEGVHPVSKKCALSMITDRLDGSKIYVTLQLWKKKIGEKGFTKKELNPVKSVEVSDDKKHVTIRLATGETKKISFE</sequence>
<evidence type="ECO:0000313" key="2">
    <source>
        <dbReference type="EMBL" id="CUQ06802.1"/>
    </source>
</evidence>
<feature type="domain" description="DUF2264" evidence="1">
    <location>
        <begin position="50"/>
        <end position="401"/>
    </location>
</feature>
<dbReference type="EMBL" id="CZAP01000021">
    <property type="protein sequence ID" value="CUQ06802.1"/>
    <property type="molecule type" value="Genomic_DNA"/>
</dbReference>
<dbReference type="PANTHER" id="PTHR35339:SF4">
    <property type="entry name" value="LINALOOL DEHYDRATASE_ISOMERASE DOMAIN-CONTAINING PROTEIN"/>
    <property type="match status" value="1"/>
</dbReference>
<dbReference type="InterPro" id="IPR049349">
    <property type="entry name" value="DUF2264_N"/>
</dbReference>
<dbReference type="PIRSF" id="PIRSF014753">
    <property type="entry name" value="UCP014753"/>
    <property type="match status" value="1"/>
</dbReference>
<protein>
    <submittedName>
        <fullName evidence="2">Glycosyl hydrolase family protein</fullName>
    </submittedName>
</protein>
<dbReference type="PANTHER" id="PTHR35339">
    <property type="entry name" value="LINALOOL DEHYDRATASE_ISOMERASE DOMAIN-CONTAINING PROTEIN"/>
    <property type="match status" value="1"/>
</dbReference>
<dbReference type="Proteomes" id="UP000095576">
    <property type="component" value="Unassembled WGS sequence"/>
</dbReference>
<evidence type="ECO:0000313" key="3">
    <source>
        <dbReference type="Proteomes" id="UP000095576"/>
    </source>
</evidence>
<accession>A0A174TAL9</accession>
<dbReference type="Pfam" id="PF10022">
    <property type="entry name" value="DUF2264"/>
    <property type="match status" value="1"/>
</dbReference>
<evidence type="ECO:0000259" key="1">
    <source>
        <dbReference type="Pfam" id="PF10022"/>
    </source>
</evidence>
<keyword evidence="2" id="KW-0378">Hydrolase</keyword>
<dbReference type="AlphaFoldDB" id="A0A174TAL9"/>
<dbReference type="InterPro" id="IPR016624">
    <property type="entry name" value="UCP014753"/>
</dbReference>
<dbReference type="GO" id="GO:0016787">
    <property type="term" value="F:hydrolase activity"/>
    <property type="evidence" value="ECO:0007669"/>
    <property type="project" value="UniProtKB-KW"/>
</dbReference>
<name>A0A174TAL9_BACT4</name>
<proteinExistence type="predicted"/>
<gene>
    <name evidence="2" type="ORF">ERS852511_04200</name>
</gene>